<evidence type="ECO:0000256" key="1">
    <source>
        <dbReference type="SAM" id="MobiDB-lite"/>
    </source>
</evidence>
<dbReference type="NCBIfam" id="NF041390">
    <property type="entry name" value="TadE_Rv3655c"/>
    <property type="match status" value="1"/>
</dbReference>
<gene>
    <name evidence="4" type="ORF">UFOPK1493_02730</name>
</gene>
<dbReference type="AlphaFoldDB" id="A0A6J6EI77"/>
<dbReference type="InterPro" id="IPR012495">
    <property type="entry name" value="TadE-like_dom"/>
</dbReference>
<name>A0A6J6EI77_9ZZZZ</name>
<protein>
    <submittedName>
        <fullName evidence="4">Unannotated protein</fullName>
    </submittedName>
</protein>
<sequence>MRCSAASDAHDVSDGLDASARHHGDRGRLDRGQAVVELALALPVVILVLLGVVQVAVVVRDQLVTQHAAREAARAAAVSASPTTAASRAAAPLGLDDLGVRVSAAGDVVRVEVRSRTRTDVPLIGALVGDVTHRAVAVMAREPP</sequence>
<accession>A0A6J6EI77</accession>
<keyword evidence="2" id="KW-0472">Membrane</keyword>
<feature type="domain" description="TadE-like" evidence="3">
    <location>
        <begin position="32"/>
        <end position="74"/>
    </location>
</feature>
<feature type="transmembrane region" description="Helical" evidence="2">
    <location>
        <begin position="38"/>
        <end position="59"/>
    </location>
</feature>
<feature type="compositionally biased region" description="Basic and acidic residues" evidence="1">
    <location>
        <begin position="8"/>
        <end position="26"/>
    </location>
</feature>
<evidence type="ECO:0000256" key="2">
    <source>
        <dbReference type="SAM" id="Phobius"/>
    </source>
</evidence>
<keyword evidence="2" id="KW-1133">Transmembrane helix</keyword>
<evidence type="ECO:0000313" key="4">
    <source>
        <dbReference type="EMBL" id="CAB4576251.1"/>
    </source>
</evidence>
<evidence type="ECO:0000259" key="3">
    <source>
        <dbReference type="Pfam" id="PF07811"/>
    </source>
</evidence>
<feature type="region of interest" description="Disordered" evidence="1">
    <location>
        <begin position="1"/>
        <end position="26"/>
    </location>
</feature>
<proteinExistence type="predicted"/>
<organism evidence="4">
    <name type="scientific">freshwater metagenome</name>
    <dbReference type="NCBI Taxonomy" id="449393"/>
    <lineage>
        <taxon>unclassified sequences</taxon>
        <taxon>metagenomes</taxon>
        <taxon>ecological metagenomes</taxon>
    </lineage>
</organism>
<dbReference type="EMBL" id="CAEZSR010000122">
    <property type="protein sequence ID" value="CAB4576251.1"/>
    <property type="molecule type" value="Genomic_DNA"/>
</dbReference>
<dbReference type="Pfam" id="PF07811">
    <property type="entry name" value="TadE"/>
    <property type="match status" value="1"/>
</dbReference>
<dbReference type="InterPro" id="IPR049790">
    <property type="entry name" value="Rv3655c/TadE"/>
</dbReference>
<reference evidence="4" key="1">
    <citation type="submission" date="2020-05" db="EMBL/GenBank/DDBJ databases">
        <authorList>
            <person name="Chiriac C."/>
            <person name="Salcher M."/>
            <person name="Ghai R."/>
            <person name="Kavagutti S V."/>
        </authorList>
    </citation>
    <scope>NUCLEOTIDE SEQUENCE</scope>
</reference>
<keyword evidence="2" id="KW-0812">Transmembrane</keyword>